<gene>
    <name evidence="1" type="ORF">EPR50_G00061040</name>
</gene>
<proteinExistence type="predicted"/>
<dbReference type="Proteomes" id="UP000295070">
    <property type="component" value="Chromosome 6"/>
</dbReference>
<keyword evidence="2" id="KW-1185">Reference proteome</keyword>
<organism evidence="1 2">
    <name type="scientific">Perca flavescens</name>
    <name type="common">American yellow perch</name>
    <name type="synonym">Morone flavescens</name>
    <dbReference type="NCBI Taxonomy" id="8167"/>
    <lineage>
        <taxon>Eukaryota</taxon>
        <taxon>Metazoa</taxon>
        <taxon>Chordata</taxon>
        <taxon>Craniata</taxon>
        <taxon>Vertebrata</taxon>
        <taxon>Euteleostomi</taxon>
        <taxon>Actinopterygii</taxon>
        <taxon>Neopterygii</taxon>
        <taxon>Teleostei</taxon>
        <taxon>Neoteleostei</taxon>
        <taxon>Acanthomorphata</taxon>
        <taxon>Eupercaria</taxon>
        <taxon>Perciformes</taxon>
        <taxon>Percoidei</taxon>
        <taxon>Percidae</taxon>
        <taxon>Percinae</taxon>
        <taxon>Perca</taxon>
    </lineage>
</organism>
<accession>A0A484D8A7</accession>
<sequence>MGKRTFGGSSEGEGKRLWLCSFAIGTLPHVTETTQHQLQNISEIRRRGGAYCRRLTASYFTSQGIKTARLSCAGVSDPVPVHPVSLMAVGPGSCLRCLGAGDCIIIEQ</sequence>
<dbReference type="EMBL" id="SCKG01000006">
    <property type="protein sequence ID" value="TDH11455.1"/>
    <property type="molecule type" value="Genomic_DNA"/>
</dbReference>
<comment type="caution">
    <text evidence="1">The sequence shown here is derived from an EMBL/GenBank/DDBJ whole genome shotgun (WGS) entry which is preliminary data.</text>
</comment>
<dbReference type="AlphaFoldDB" id="A0A484D8A7"/>
<protein>
    <submittedName>
        <fullName evidence="1">Uncharacterized protein</fullName>
    </submittedName>
</protein>
<evidence type="ECO:0000313" key="1">
    <source>
        <dbReference type="EMBL" id="TDH11455.1"/>
    </source>
</evidence>
<evidence type="ECO:0000313" key="2">
    <source>
        <dbReference type="Proteomes" id="UP000295070"/>
    </source>
</evidence>
<name>A0A484D8A7_PERFV</name>
<reference evidence="1 2" key="1">
    <citation type="submission" date="2019-01" db="EMBL/GenBank/DDBJ databases">
        <title>A chromosome-scale genome assembly of the yellow perch, Perca flavescens.</title>
        <authorList>
            <person name="Feron R."/>
            <person name="Morvezen R."/>
            <person name="Bestin A."/>
            <person name="Haffray P."/>
            <person name="Klopp C."/>
            <person name="Zahm M."/>
            <person name="Cabau C."/>
            <person name="Roques C."/>
            <person name="Donnadieu C."/>
            <person name="Bouchez O."/>
            <person name="Christie M."/>
            <person name="Larson W."/>
            <person name="Guiguen Y."/>
        </authorList>
    </citation>
    <scope>NUCLEOTIDE SEQUENCE [LARGE SCALE GENOMIC DNA]</scope>
    <source>
        <strain evidence="1">YP-PL-M2</strain>
        <tissue evidence="1">Blood</tissue>
    </source>
</reference>